<dbReference type="InterPro" id="IPR050793">
    <property type="entry name" value="CMP-NeuNAc_synthase"/>
</dbReference>
<dbReference type="GO" id="GO:0008781">
    <property type="term" value="F:N-acylneuraminate cytidylyltransferase activity"/>
    <property type="evidence" value="ECO:0007669"/>
    <property type="project" value="TreeGrafter"/>
</dbReference>
<dbReference type="InterPro" id="IPR029044">
    <property type="entry name" value="Nucleotide-diphossugar_trans"/>
</dbReference>
<dbReference type="InterPro" id="IPR003329">
    <property type="entry name" value="Cytidylyl_trans"/>
</dbReference>
<keyword evidence="1" id="KW-0548">Nucleotidyltransferase</keyword>
<protein>
    <submittedName>
        <fullName evidence="1">Acylneuraminate cytidylyltransferase family protein</fullName>
    </submittedName>
</protein>
<dbReference type="PANTHER" id="PTHR21485">
    <property type="entry name" value="HAD SUPERFAMILY MEMBERS CMAS AND KDSC"/>
    <property type="match status" value="1"/>
</dbReference>
<gene>
    <name evidence="1" type="ORF">KHA93_01950</name>
</gene>
<dbReference type="Gene3D" id="3.90.550.10">
    <property type="entry name" value="Spore Coat Polysaccharide Biosynthesis Protein SpsA, Chain A"/>
    <property type="match status" value="1"/>
</dbReference>
<evidence type="ECO:0000313" key="1">
    <source>
        <dbReference type="EMBL" id="MBS4198424.1"/>
    </source>
</evidence>
<dbReference type="EMBL" id="JAGYPJ010000001">
    <property type="protein sequence ID" value="MBS4198424.1"/>
    <property type="molecule type" value="Genomic_DNA"/>
</dbReference>
<dbReference type="Pfam" id="PF02348">
    <property type="entry name" value="CTP_transf_3"/>
    <property type="match status" value="1"/>
</dbReference>
<dbReference type="AlphaFoldDB" id="A0A942YJS3"/>
<sequence length="222" mass="26045">MKKKVVAFVPIKLKSQRLPKKNILPLGNHSLCWYVFDTLLKIKKIDEVYVYCSDEKVMTYLPPKVKLVKRDPYFDGDLVKGNEIYESFIEKIDSDIYILAHTTSPFISQDSVSNALDNVLNGSYDSALSVQKKQTFVWYQGQTLNFEMNDIPRTQDIEPIYIETSGFYIFQKHHFTENRRRIGFNPYFQELDDIEAIDIDKKDDYEFALKIMEVNNQLSIKI</sequence>
<organism evidence="1 2">
    <name type="scientific">Lederbergia citrisecunda</name>
    <dbReference type="NCBI Taxonomy" id="2833583"/>
    <lineage>
        <taxon>Bacteria</taxon>
        <taxon>Bacillati</taxon>
        <taxon>Bacillota</taxon>
        <taxon>Bacilli</taxon>
        <taxon>Bacillales</taxon>
        <taxon>Bacillaceae</taxon>
        <taxon>Lederbergia</taxon>
    </lineage>
</organism>
<reference evidence="1 2" key="1">
    <citation type="submission" date="2021-05" db="EMBL/GenBank/DDBJ databases">
        <title>Novel Bacillus species.</title>
        <authorList>
            <person name="Liu G."/>
        </authorList>
    </citation>
    <scope>NUCLEOTIDE SEQUENCE [LARGE SCALE GENOMIC DNA]</scope>
    <source>
        <strain evidence="1 2">FJAT-49732</strain>
    </source>
</reference>
<dbReference type="PANTHER" id="PTHR21485:SF6">
    <property type="entry name" value="N-ACYLNEURAMINATE CYTIDYLYLTRANSFERASE-RELATED"/>
    <property type="match status" value="1"/>
</dbReference>
<dbReference type="SUPFAM" id="SSF53448">
    <property type="entry name" value="Nucleotide-diphospho-sugar transferases"/>
    <property type="match status" value="1"/>
</dbReference>
<dbReference type="Proteomes" id="UP000682713">
    <property type="component" value="Unassembled WGS sequence"/>
</dbReference>
<proteinExistence type="predicted"/>
<evidence type="ECO:0000313" key="2">
    <source>
        <dbReference type="Proteomes" id="UP000682713"/>
    </source>
</evidence>
<comment type="caution">
    <text evidence="1">The sequence shown here is derived from an EMBL/GenBank/DDBJ whole genome shotgun (WGS) entry which is preliminary data.</text>
</comment>
<dbReference type="RefSeq" id="WP_213109183.1">
    <property type="nucleotide sequence ID" value="NZ_JAGYPJ010000001.1"/>
</dbReference>
<keyword evidence="1" id="KW-0808">Transferase</keyword>
<keyword evidence="2" id="KW-1185">Reference proteome</keyword>
<name>A0A942YJS3_9BACI</name>
<accession>A0A942YJS3</accession>